<evidence type="ECO:0000313" key="6">
    <source>
        <dbReference type="Proteomes" id="UP001597079"/>
    </source>
</evidence>
<feature type="chain" id="PRO_5046715337" evidence="4">
    <location>
        <begin position="23"/>
        <end position="421"/>
    </location>
</feature>
<evidence type="ECO:0000256" key="3">
    <source>
        <dbReference type="ARBA" id="ARBA00022729"/>
    </source>
</evidence>
<dbReference type="PROSITE" id="PS51257">
    <property type="entry name" value="PROKAR_LIPOPROTEIN"/>
    <property type="match status" value="1"/>
</dbReference>
<comment type="similarity">
    <text evidence="1">Belongs to the bacterial solute-binding protein 1 family.</text>
</comment>
<dbReference type="SUPFAM" id="SSF53850">
    <property type="entry name" value="Periplasmic binding protein-like II"/>
    <property type="match status" value="1"/>
</dbReference>
<keyword evidence="2" id="KW-0813">Transport</keyword>
<dbReference type="Proteomes" id="UP001597079">
    <property type="component" value="Unassembled WGS sequence"/>
</dbReference>
<dbReference type="PANTHER" id="PTHR30061">
    <property type="entry name" value="MALTOSE-BINDING PERIPLASMIC PROTEIN"/>
    <property type="match status" value="1"/>
</dbReference>
<reference evidence="6" key="1">
    <citation type="journal article" date="2019" name="Int. J. Syst. Evol. Microbiol.">
        <title>The Global Catalogue of Microorganisms (GCM) 10K type strain sequencing project: providing services to taxonomists for standard genome sequencing and annotation.</title>
        <authorList>
            <consortium name="The Broad Institute Genomics Platform"/>
            <consortium name="The Broad Institute Genome Sequencing Center for Infectious Disease"/>
            <person name="Wu L."/>
            <person name="Ma J."/>
        </authorList>
    </citation>
    <scope>NUCLEOTIDE SEQUENCE [LARGE SCALE GENOMIC DNA]</scope>
    <source>
        <strain evidence="6">CGMCC 1.12286</strain>
    </source>
</reference>
<evidence type="ECO:0000256" key="4">
    <source>
        <dbReference type="SAM" id="SignalP"/>
    </source>
</evidence>
<gene>
    <name evidence="5" type="ORF">ACFSB2_11170</name>
</gene>
<keyword evidence="6" id="KW-1185">Reference proteome</keyword>
<dbReference type="Gene3D" id="3.40.190.10">
    <property type="entry name" value="Periplasmic binding protein-like II"/>
    <property type="match status" value="2"/>
</dbReference>
<feature type="signal peptide" evidence="4">
    <location>
        <begin position="1"/>
        <end position="22"/>
    </location>
</feature>
<organism evidence="5 6">
    <name type="scientific">Alicyclobacillus fodiniaquatilis</name>
    <dbReference type="NCBI Taxonomy" id="1661150"/>
    <lineage>
        <taxon>Bacteria</taxon>
        <taxon>Bacillati</taxon>
        <taxon>Bacillota</taxon>
        <taxon>Bacilli</taxon>
        <taxon>Bacillales</taxon>
        <taxon>Alicyclobacillaceae</taxon>
        <taxon>Alicyclobacillus</taxon>
    </lineage>
</organism>
<comment type="caution">
    <text evidence="5">The sequence shown here is derived from an EMBL/GenBank/DDBJ whole genome shotgun (WGS) entry which is preliminary data.</text>
</comment>
<sequence length="421" mass="46043">MKRRHKILNSVFCIAGVTGLLAGCGNSSSGGGGSNKTVTLTILWNAGQNQAIKDAAASFQKTHPNVKFDFQFVSNAQQKFQVETAGGDSPDIVHLDSVYTIPYGKGGQFLNLAQFGAKTLSSKFIPITWKTVQTGNEIYGLPFDANTVTFMYNKKLFKQAGLSGPPKTYNELVSDAQKIKQVTGKWGYEVPNSPQQSGWMQYLFLTWLWRDGGQVLNASNTKAIYNDAAGVDALTKILNLAKVGAVPKNLYDEGGFFDGKYGMIDDGSWQLVNWEKNTGGEKNFVAFAPMPALKPGEKDVYDLGLYNISIPKASKNPKQAYEFIKYLTTSEKYQLQYEEQAALMPSLKAGLNNPFYQKAPWPIFVNALKHSQTRPTVAAWPQIATDMGNALQSAIAGTKTPQQALNEAVSEDNQALASQAQ</sequence>
<evidence type="ECO:0000313" key="5">
    <source>
        <dbReference type="EMBL" id="MFD1675255.1"/>
    </source>
</evidence>
<evidence type="ECO:0000256" key="1">
    <source>
        <dbReference type="ARBA" id="ARBA00008520"/>
    </source>
</evidence>
<protein>
    <submittedName>
        <fullName evidence="5">ABC transporter substrate-binding protein</fullName>
    </submittedName>
</protein>
<dbReference type="PANTHER" id="PTHR30061:SF50">
    <property type="entry name" value="MALTOSE_MALTODEXTRIN-BINDING PERIPLASMIC PROTEIN"/>
    <property type="match status" value="1"/>
</dbReference>
<keyword evidence="3 4" id="KW-0732">Signal</keyword>
<dbReference type="EMBL" id="JBHUCX010000028">
    <property type="protein sequence ID" value="MFD1675255.1"/>
    <property type="molecule type" value="Genomic_DNA"/>
</dbReference>
<dbReference type="RefSeq" id="WP_377943131.1">
    <property type="nucleotide sequence ID" value="NZ_JBHUCX010000028.1"/>
</dbReference>
<proteinExistence type="inferred from homology"/>
<evidence type="ECO:0000256" key="2">
    <source>
        <dbReference type="ARBA" id="ARBA00022448"/>
    </source>
</evidence>
<dbReference type="InterPro" id="IPR006059">
    <property type="entry name" value="SBP"/>
</dbReference>
<name>A0ABW4JHP8_9BACL</name>
<dbReference type="Pfam" id="PF01547">
    <property type="entry name" value="SBP_bac_1"/>
    <property type="match status" value="1"/>
</dbReference>
<accession>A0ABW4JHP8</accession>